<evidence type="ECO:0000313" key="5">
    <source>
        <dbReference type="Proteomes" id="UP000318538"/>
    </source>
</evidence>
<dbReference type="InterPro" id="IPR045136">
    <property type="entry name" value="Iah1-like"/>
</dbReference>
<dbReference type="KEGG" id="rlc:K227x_12050"/>
<dbReference type="InterPro" id="IPR036514">
    <property type="entry name" value="SGNH_hydro_sf"/>
</dbReference>
<dbReference type="Pfam" id="PF13472">
    <property type="entry name" value="Lipase_GDSL_2"/>
    <property type="match status" value="1"/>
</dbReference>
<accession>A0A517N6Q4</accession>
<dbReference type="Proteomes" id="UP000318538">
    <property type="component" value="Chromosome"/>
</dbReference>
<reference evidence="4 5" key="1">
    <citation type="submission" date="2019-02" db="EMBL/GenBank/DDBJ databases">
        <title>Deep-cultivation of Planctomycetes and their phenomic and genomic characterization uncovers novel biology.</title>
        <authorList>
            <person name="Wiegand S."/>
            <person name="Jogler M."/>
            <person name="Boedeker C."/>
            <person name="Pinto D."/>
            <person name="Vollmers J."/>
            <person name="Rivas-Marin E."/>
            <person name="Kohn T."/>
            <person name="Peeters S.H."/>
            <person name="Heuer A."/>
            <person name="Rast P."/>
            <person name="Oberbeckmann S."/>
            <person name="Bunk B."/>
            <person name="Jeske O."/>
            <person name="Meyerdierks A."/>
            <person name="Storesund J.E."/>
            <person name="Kallscheuer N."/>
            <person name="Luecker S."/>
            <person name="Lage O.M."/>
            <person name="Pohl T."/>
            <person name="Merkel B.J."/>
            <person name="Hornburger P."/>
            <person name="Mueller R.-W."/>
            <person name="Bruemmer F."/>
            <person name="Labrenz M."/>
            <person name="Spormann A.M."/>
            <person name="Op den Camp H."/>
            <person name="Overmann J."/>
            <person name="Amann R."/>
            <person name="Jetten M.S.M."/>
            <person name="Mascher T."/>
            <person name="Medema M.H."/>
            <person name="Devos D.P."/>
            <person name="Kaster A.-K."/>
            <person name="Ovreas L."/>
            <person name="Rohde M."/>
            <person name="Galperin M.Y."/>
            <person name="Jogler C."/>
        </authorList>
    </citation>
    <scope>NUCLEOTIDE SEQUENCE [LARGE SCALE GENOMIC DNA]</scope>
    <source>
        <strain evidence="4 5">K22_7</strain>
    </source>
</reference>
<dbReference type="PANTHER" id="PTHR14209">
    <property type="entry name" value="ISOAMYL ACETATE-HYDROLYZING ESTERASE 1"/>
    <property type="match status" value="1"/>
</dbReference>
<feature type="region of interest" description="Disordered" evidence="1">
    <location>
        <begin position="301"/>
        <end position="321"/>
    </location>
</feature>
<dbReference type="Gene3D" id="3.40.50.1110">
    <property type="entry name" value="SGNH hydrolase"/>
    <property type="match status" value="1"/>
</dbReference>
<feature type="domain" description="SGNH hydrolase-type esterase" evidence="2">
    <location>
        <begin position="34"/>
        <end position="206"/>
    </location>
</feature>
<dbReference type="SUPFAM" id="SSF52266">
    <property type="entry name" value="SGNH hydrolase"/>
    <property type="match status" value="1"/>
</dbReference>
<dbReference type="InterPro" id="IPR013830">
    <property type="entry name" value="SGNH_hydro"/>
</dbReference>
<dbReference type="SUPFAM" id="SSF63829">
    <property type="entry name" value="Calcium-dependent phosphotriesterase"/>
    <property type="match status" value="1"/>
</dbReference>
<dbReference type="Pfam" id="PF23500">
    <property type="entry name" value="DUF7133"/>
    <property type="match status" value="1"/>
</dbReference>
<dbReference type="InterPro" id="IPR055557">
    <property type="entry name" value="DUF7133"/>
</dbReference>
<dbReference type="GO" id="GO:0016788">
    <property type="term" value="F:hydrolase activity, acting on ester bonds"/>
    <property type="evidence" value="ECO:0007669"/>
    <property type="project" value="UniProtKB-ARBA"/>
</dbReference>
<keyword evidence="5" id="KW-1185">Reference proteome</keyword>
<feature type="domain" description="DUF7133" evidence="3">
    <location>
        <begin position="339"/>
        <end position="433"/>
    </location>
</feature>
<evidence type="ECO:0000259" key="3">
    <source>
        <dbReference type="Pfam" id="PF23500"/>
    </source>
</evidence>
<dbReference type="EMBL" id="CP036525">
    <property type="protein sequence ID" value="QDT02826.1"/>
    <property type="molecule type" value="Genomic_DNA"/>
</dbReference>
<evidence type="ECO:0000256" key="1">
    <source>
        <dbReference type="SAM" id="MobiDB-lite"/>
    </source>
</evidence>
<evidence type="ECO:0000259" key="2">
    <source>
        <dbReference type="Pfam" id="PF13472"/>
    </source>
</evidence>
<proteinExistence type="predicted"/>
<dbReference type="PANTHER" id="PTHR14209:SF19">
    <property type="entry name" value="ISOAMYL ACETATE-HYDROLYZING ESTERASE 1 HOMOLOG"/>
    <property type="match status" value="1"/>
</dbReference>
<feature type="compositionally biased region" description="Polar residues" evidence="1">
    <location>
        <begin position="304"/>
        <end position="314"/>
    </location>
</feature>
<sequence>MVMGPSAPAEAAELELRDGEHICLVGNALGERLQHNNEWESLLHQRFADKSLVVRNLCFPGDEPQDRIRSQNFGSPDDHLKHSSASVIVYFFGYNESFADEAGVSKFRQQIIDLVNDTKSKDYGKGAPQVVLVSPIAFENTGDPNLPNGEAHNVRLAMYTEALRQAADETDVVFADVFTPTQKLFEDSDARLTLNGCHLNADGYAAFGPILNQAIFGDGGPTSVDPKVLAEINDKNFHWWHRYRAVNGFSIYGGRGKAGSDGTYNNTDVMERERAILDQMAAIRDARIWKLAAGQSVPDEADDSNTLPFITPKTNVGIPNDPNVKRGKLGSLDYRTAAEQQKLFKLADGFEIQLVASEEQFPELANPVALNFDNQGRLWVATMPSYPHWKPKTKLDDKILILEDSDGDGDADVCKTFMGGLHQPTGFELTADGGLHCRTARHPCRA</sequence>
<organism evidence="4 5">
    <name type="scientific">Rubripirellula lacrimiformis</name>
    <dbReference type="NCBI Taxonomy" id="1930273"/>
    <lineage>
        <taxon>Bacteria</taxon>
        <taxon>Pseudomonadati</taxon>
        <taxon>Planctomycetota</taxon>
        <taxon>Planctomycetia</taxon>
        <taxon>Pirellulales</taxon>
        <taxon>Pirellulaceae</taxon>
        <taxon>Rubripirellula</taxon>
    </lineage>
</organism>
<name>A0A517N6Q4_9BACT</name>
<dbReference type="AlphaFoldDB" id="A0A517N6Q4"/>
<dbReference type="CDD" id="cd01834">
    <property type="entry name" value="SGNH_hydrolase_like_2"/>
    <property type="match status" value="1"/>
</dbReference>
<evidence type="ECO:0000313" key="4">
    <source>
        <dbReference type="EMBL" id="QDT02826.1"/>
    </source>
</evidence>
<protein>
    <submittedName>
        <fullName evidence="4">Uncharacterized protein</fullName>
    </submittedName>
</protein>
<gene>
    <name evidence="4" type="ORF">K227x_12050</name>
</gene>